<feature type="compositionally biased region" description="Pro residues" evidence="1">
    <location>
        <begin position="44"/>
        <end position="54"/>
    </location>
</feature>
<dbReference type="RefSeq" id="WP_231449274.1">
    <property type="nucleotide sequence ID" value="NZ_JAJOMB010000029.1"/>
</dbReference>
<reference evidence="2" key="1">
    <citation type="submission" date="2021-11" db="EMBL/GenBank/DDBJ databases">
        <title>Streptomyces corallinus and Kineosporia corallina sp. nov., two new coral-derived marine actinobacteria.</title>
        <authorList>
            <person name="Buangrab K."/>
            <person name="Sutthacheep M."/>
            <person name="Yeemin T."/>
            <person name="Harunari E."/>
            <person name="Igarashi Y."/>
            <person name="Sripreechasak P."/>
            <person name="Kanchanasin P."/>
            <person name="Tanasupawat S."/>
            <person name="Phongsopitanun W."/>
        </authorList>
    </citation>
    <scope>NUCLEOTIDE SEQUENCE</scope>
    <source>
        <strain evidence="2">JCM 31032</strain>
    </source>
</reference>
<evidence type="ECO:0000256" key="1">
    <source>
        <dbReference type="SAM" id="MobiDB-lite"/>
    </source>
</evidence>
<sequence>MSSAERASLRLRRWQRRIEYQYNRDQALQDYQARLLAQRQATRKPPPVNRPPHAPWGESTGIESDLDEPPF</sequence>
<dbReference type="AlphaFoldDB" id="A0A9X1NK29"/>
<protein>
    <submittedName>
        <fullName evidence="2">Uncharacterized protein</fullName>
    </submittedName>
</protein>
<feature type="region of interest" description="Disordered" evidence="1">
    <location>
        <begin position="36"/>
        <end position="71"/>
    </location>
</feature>
<dbReference type="EMBL" id="JAJOMB010000029">
    <property type="protein sequence ID" value="MCD5316427.1"/>
    <property type="molecule type" value="Genomic_DNA"/>
</dbReference>
<dbReference type="Proteomes" id="UP001138997">
    <property type="component" value="Unassembled WGS sequence"/>
</dbReference>
<gene>
    <name evidence="2" type="ORF">LR394_36580</name>
</gene>
<evidence type="ECO:0000313" key="2">
    <source>
        <dbReference type="EMBL" id="MCD5316427.1"/>
    </source>
</evidence>
<name>A0A9X1NK29_9ACTN</name>
<organism evidence="2 3">
    <name type="scientific">Kineosporia babensis</name>
    <dbReference type="NCBI Taxonomy" id="499548"/>
    <lineage>
        <taxon>Bacteria</taxon>
        <taxon>Bacillati</taxon>
        <taxon>Actinomycetota</taxon>
        <taxon>Actinomycetes</taxon>
        <taxon>Kineosporiales</taxon>
        <taxon>Kineosporiaceae</taxon>
        <taxon>Kineosporia</taxon>
    </lineage>
</organism>
<evidence type="ECO:0000313" key="3">
    <source>
        <dbReference type="Proteomes" id="UP001138997"/>
    </source>
</evidence>
<comment type="caution">
    <text evidence="2">The sequence shown here is derived from an EMBL/GenBank/DDBJ whole genome shotgun (WGS) entry which is preliminary data.</text>
</comment>
<proteinExistence type="predicted"/>
<keyword evidence="3" id="KW-1185">Reference proteome</keyword>
<accession>A0A9X1NK29</accession>